<name>A0ABD3HHX2_9MARC</name>
<dbReference type="InterPro" id="IPR054424">
    <property type="entry name" value="Replitron_HUH"/>
</dbReference>
<dbReference type="AlphaFoldDB" id="A0ABD3HHX2"/>
<dbReference type="EMBL" id="JBJQOH010000003">
    <property type="protein sequence ID" value="KAL3691003.1"/>
    <property type="molecule type" value="Genomic_DNA"/>
</dbReference>
<comment type="caution">
    <text evidence="2">The sequence shown here is derived from an EMBL/GenBank/DDBJ whole genome shotgun (WGS) entry which is preliminary data.</text>
</comment>
<keyword evidence="3" id="KW-1185">Reference proteome</keyword>
<feature type="domain" description="Replitron HUH endonuclease" evidence="1">
    <location>
        <begin position="93"/>
        <end position="216"/>
    </location>
</feature>
<dbReference type="Pfam" id="PF21859">
    <property type="entry name" value="Replitron_HUH"/>
    <property type="match status" value="1"/>
</dbReference>
<proteinExistence type="predicted"/>
<evidence type="ECO:0000313" key="3">
    <source>
        <dbReference type="Proteomes" id="UP001633002"/>
    </source>
</evidence>
<gene>
    <name evidence="2" type="ORF">R1sor_004654</name>
</gene>
<reference evidence="2 3" key="1">
    <citation type="submission" date="2024-09" db="EMBL/GenBank/DDBJ databases">
        <title>Chromosome-scale assembly of Riccia sorocarpa.</title>
        <authorList>
            <person name="Paukszto L."/>
        </authorList>
    </citation>
    <scope>NUCLEOTIDE SEQUENCE [LARGE SCALE GENOMIC DNA]</scope>
    <source>
        <strain evidence="2">LP-2024</strain>
        <tissue evidence="2">Aerial parts of the thallus</tissue>
    </source>
</reference>
<evidence type="ECO:0000313" key="2">
    <source>
        <dbReference type="EMBL" id="KAL3691003.1"/>
    </source>
</evidence>
<sequence length="328" mass="37091">MLKRLARQKHLVCSVNLVTAQRTLTEMTAMCRNGSNPAVQADLRQRKTTLKPRTREKQGLVSEQALQDAATTIGVKKPMKARKAVMKHMEMSITVSITGGDVSLDLFPLLKQFVDEQCEAGLFAVERGGSLLKLHFQRLFVLQCSSAVDVKRRITDAIGWQSTRPVGGGVCVKKLTNKGIHTFIGMVGYCLNDHQEIHFQVCMKGISDVVRREGMQLFTFYGANDTKNRVKLNPNNIVTRTLQYNKYVCRHPLWTSFRGCLQRMFTGGHYAPSTTWLINKGLDKTRIASMWKAYVQPGTLTMADIDKIFFWMPRAYPSHYIEGLHPGH</sequence>
<accession>A0ABD3HHX2</accession>
<organism evidence="2 3">
    <name type="scientific">Riccia sorocarpa</name>
    <dbReference type="NCBI Taxonomy" id="122646"/>
    <lineage>
        <taxon>Eukaryota</taxon>
        <taxon>Viridiplantae</taxon>
        <taxon>Streptophyta</taxon>
        <taxon>Embryophyta</taxon>
        <taxon>Marchantiophyta</taxon>
        <taxon>Marchantiopsida</taxon>
        <taxon>Marchantiidae</taxon>
        <taxon>Marchantiales</taxon>
        <taxon>Ricciaceae</taxon>
        <taxon>Riccia</taxon>
    </lineage>
</organism>
<evidence type="ECO:0000259" key="1">
    <source>
        <dbReference type="Pfam" id="PF21859"/>
    </source>
</evidence>
<dbReference type="Proteomes" id="UP001633002">
    <property type="component" value="Unassembled WGS sequence"/>
</dbReference>
<protein>
    <recommendedName>
        <fullName evidence="1">Replitron HUH endonuclease domain-containing protein</fullName>
    </recommendedName>
</protein>